<name>U6M5J9_EIMMA</name>
<feature type="compositionally biased region" description="Basic residues" evidence="1">
    <location>
        <begin position="12"/>
        <end position="22"/>
    </location>
</feature>
<dbReference type="AlphaFoldDB" id="U6M5J9"/>
<reference evidence="2" key="1">
    <citation type="submission" date="2013-10" db="EMBL/GenBank/DDBJ databases">
        <title>Genomic analysis of the causative agents of coccidiosis in chickens.</title>
        <authorList>
            <person name="Reid A.J."/>
            <person name="Blake D."/>
            <person name="Billington K."/>
            <person name="Browne H."/>
            <person name="Dunn M."/>
            <person name="Hung S."/>
            <person name="Kawahara F."/>
            <person name="Miranda-Saavedra D."/>
            <person name="Mourier T."/>
            <person name="Nagra H."/>
            <person name="Otto T.D."/>
            <person name="Rawlings N."/>
            <person name="Sanchez A."/>
            <person name="Sanders M."/>
            <person name="Subramaniam C."/>
            <person name="Tay Y."/>
            <person name="Dear P."/>
            <person name="Doerig C."/>
            <person name="Gruber A."/>
            <person name="Parkinson J."/>
            <person name="Shirley M."/>
            <person name="Wan K.L."/>
            <person name="Berriman M."/>
            <person name="Tomley F."/>
            <person name="Pain A."/>
        </authorList>
    </citation>
    <scope>NUCLEOTIDE SEQUENCE [LARGE SCALE GENOMIC DNA]</scope>
    <source>
        <strain evidence="2">Weybridge</strain>
    </source>
</reference>
<feature type="compositionally biased region" description="Basic and acidic residues" evidence="1">
    <location>
        <begin position="1"/>
        <end position="11"/>
    </location>
</feature>
<dbReference type="OMA" id="WQANADI"/>
<reference evidence="2" key="2">
    <citation type="submission" date="2013-10" db="EMBL/GenBank/DDBJ databases">
        <authorList>
            <person name="Aslett M."/>
        </authorList>
    </citation>
    <scope>NUCLEOTIDE SEQUENCE [LARGE SCALE GENOMIC DNA]</scope>
    <source>
        <strain evidence="2">Weybridge</strain>
    </source>
</reference>
<sequence>MPLKKFGEKLKSSLHHLSPKSKKHDEPGDGDLSPCSLPTVATSQQQQPVQQPAPAVQQICSPSSACANETNKMTEDKPSPGSLEQPKPQEVPESMRIQTPVPSPTVIEPASLPPENAQATCSPCGCENPTPRWQANADIFPTMYYLIKTHNKEPINQSVLLVNPSKSDKTFNLRLSGGANAALEKESANIRGDYVERVNLTITPENEKDDVYIDLLYGQNLYDKIRVQTQLL</sequence>
<dbReference type="GeneID" id="25336110"/>
<protein>
    <submittedName>
        <fullName evidence="2">Uncharacterized protein</fullName>
    </submittedName>
</protein>
<dbReference type="OrthoDB" id="345899at2759"/>
<gene>
    <name evidence="2" type="ORF">EMWEY_00021240</name>
</gene>
<feature type="compositionally biased region" description="Polar residues" evidence="1">
    <location>
        <begin position="59"/>
        <end position="71"/>
    </location>
</feature>
<evidence type="ECO:0000313" key="2">
    <source>
        <dbReference type="EMBL" id="CDJ59301.1"/>
    </source>
</evidence>
<accession>U6M5J9</accession>
<dbReference type="Proteomes" id="UP000030763">
    <property type="component" value="Unassembled WGS sequence"/>
</dbReference>
<evidence type="ECO:0000256" key="1">
    <source>
        <dbReference type="SAM" id="MobiDB-lite"/>
    </source>
</evidence>
<feature type="region of interest" description="Disordered" evidence="1">
    <location>
        <begin position="1"/>
        <end position="94"/>
    </location>
</feature>
<feature type="compositionally biased region" description="Low complexity" evidence="1">
    <location>
        <begin position="44"/>
        <end position="58"/>
    </location>
</feature>
<evidence type="ECO:0000313" key="3">
    <source>
        <dbReference type="Proteomes" id="UP000030763"/>
    </source>
</evidence>
<dbReference type="RefSeq" id="XP_013335949.1">
    <property type="nucleotide sequence ID" value="XM_013480495.1"/>
</dbReference>
<proteinExistence type="predicted"/>
<organism evidence="2 3">
    <name type="scientific">Eimeria maxima</name>
    <name type="common">Coccidian parasite</name>
    <dbReference type="NCBI Taxonomy" id="5804"/>
    <lineage>
        <taxon>Eukaryota</taxon>
        <taxon>Sar</taxon>
        <taxon>Alveolata</taxon>
        <taxon>Apicomplexa</taxon>
        <taxon>Conoidasida</taxon>
        <taxon>Coccidia</taxon>
        <taxon>Eucoccidiorida</taxon>
        <taxon>Eimeriorina</taxon>
        <taxon>Eimeriidae</taxon>
        <taxon>Eimeria</taxon>
    </lineage>
</organism>
<dbReference type="EMBL" id="HG720271">
    <property type="protein sequence ID" value="CDJ59301.1"/>
    <property type="molecule type" value="Genomic_DNA"/>
</dbReference>
<dbReference type="VEuPathDB" id="ToxoDB:EMWEY_00021240"/>
<keyword evidence="3" id="KW-1185">Reference proteome</keyword>